<sequence>MELRRIVPNLTVDDATTGHEFWEDFLGLRQEFSLGWVTSFRSPANPSLQVSLVAGDATSPEDSSLTVQVADVDAAWADAQRRGYEIVRPLTHESWGVRRFLVKESHGVVVNIVGHAD</sequence>
<dbReference type="Proteomes" id="UP000663792">
    <property type="component" value="Unassembled WGS sequence"/>
</dbReference>
<dbReference type="InterPro" id="IPR004360">
    <property type="entry name" value="Glyas_Fos-R_dOase_dom"/>
</dbReference>
<proteinExistence type="predicted"/>
<name>A0A938YDY6_9ACTN</name>
<protein>
    <submittedName>
        <fullName evidence="2">VOC family protein</fullName>
    </submittedName>
</protein>
<keyword evidence="3" id="KW-1185">Reference proteome</keyword>
<dbReference type="PROSITE" id="PS51819">
    <property type="entry name" value="VOC"/>
    <property type="match status" value="1"/>
</dbReference>
<reference evidence="2" key="1">
    <citation type="submission" date="2021-01" db="EMBL/GenBank/DDBJ databases">
        <title>YIM 132084 draft genome.</title>
        <authorList>
            <person name="An D."/>
        </authorList>
    </citation>
    <scope>NUCLEOTIDE SEQUENCE</scope>
    <source>
        <strain evidence="2">YIM 132084</strain>
    </source>
</reference>
<evidence type="ECO:0000313" key="2">
    <source>
        <dbReference type="EMBL" id="MBM9466409.1"/>
    </source>
</evidence>
<dbReference type="Gene3D" id="3.10.180.10">
    <property type="entry name" value="2,3-Dihydroxybiphenyl 1,2-Dioxygenase, domain 1"/>
    <property type="match status" value="1"/>
</dbReference>
<comment type="caution">
    <text evidence="2">The sequence shown here is derived from an EMBL/GenBank/DDBJ whole genome shotgun (WGS) entry which is preliminary data.</text>
</comment>
<dbReference type="Pfam" id="PF00903">
    <property type="entry name" value="Glyoxalase"/>
    <property type="match status" value="1"/>
</dbReference>
<accession>A0A938YDY6</accession>
<evidence type="ECO:0000259" key="1">
    <source>
        <dbReference type="PROSITE" id="PS51819"/>
    </source>
</evidence>
<organism evidence="2 3">
    <name type="scientific">Nakamurella leprariae</name>
    <dbReference type="NCBI Taxonomy" id="2803911"/>
    <lineage>
        <taxon>Bacteria</taxon>
        <taxon>Bacillati</taxon>
        <taxon>Actinomycetota</taxon>
        <taxon>Actinomycetes</taxon>
        <taxon>Nakamurellales</taxon>
        <taxon>Nakamurellaceae</taxon>
        <taxon>Nakamurella</taxon>
    </lineage>
</organism>
<dbReference type="AlphaFoldDB" id="A0A938YDY6"/>
<dbReference type="InterPro" id="IPR037523">
    <property type="entry name" value="VOC_core"/>
</dbReference>
<evidence type="ECO:0000313" key="3">
    <source>
        <dbReference type="Proteomes" id="UP000663792"/>
    </source>
</evidence>
<dbReference type="SUPFAM" id="SSF54593">
    <property type="entry name" value="Glyoxalase/Bleomycin resistance protein/Dihydroxybiphenyl dioxygenase"/>
    <property type="match status" value="1"/>
</dbReference>
<dbReference type="RefSeq" id="WP_205259346.1">
    <property type="nucleotide sequence ID" value="NZ_JAERWK010000005.1"/>
</dbReference>
<gene>
    <name evidence="2" type="ORF">JL106_03835</name>
</gene>
<dbReference type="InterPro" id="IPR029068">
    <property type="entry name" value="Glyas_Bleomycin-R_OHBP_Dase"/>
</dbReference>
<feature type="domain" description="VOC" evidence="1">
    <location>
        <begin position="2"/>
        <end position="115"/>
    </location>
</feature>
<dbReference type="EMBL" id="JAERWK010000005">
    <property type="protein sequence ID" value="MBM9466409.1"/>
    <property type="molecule type" value="Genomic_DNA"/>
</dbReference>